<keyword evidence="1" id="KW-1133">Transmembrane helix</keyword>
<feature type="transmembrane region" description="Helical" evidence="1">
    <location>
        <begin position="52"/>
        <end position="72"/>
    </location>
</feature>
<dbReference type="Proteomes" id="UP000241848">
    <property type="component" value="Unassembled WGS sequence"/>
</dbReference>
<comment type="caution">
    <text evidence="2">The sequence shown here is derived from an EMBL/GenBank/DDBJ whole genome shotgun (WGS) entry which is preliminary data.</text>
</comment>
<accession>A0A2T2WJX5</accession>
<keyword evidence="1" id="KW-0812">Transmembrane</keyword>
<evidence type="ECO:0000313" key="2">
    <source>
        <dbReference type="EMBL" id="PSR22548.1"/>
    </source>
</evidence>
<feature type="transmembrane region" description="Helical" evidence="1">
    <location>
        <begin position="109"/>
        <end position="129"/>
    </location>
</feature>
<proteinExistence type="predicted"/>
<dbReference type="SUPFAM" id="SSF103473">
    <property type="entry name" value="MFS general substrate transporter"/>
    <property type="match status" value="1"/>
</dbReference>
<sequence>MFRVGLTRLGLLLPDLSRDVWWLIFVNAAMQVIFNFVSIFVNLYWWRQGDPIFTVSLFNLFGTVALFLSYAIGSYFLWRQDIRFVMVLSGLMAGLTFVGLFFYDPRLQVAFIIGVGLCFGLTQGFFWAANNASMYTVLPSEQWADYFSMNTVIGQGIAVVIPLASAGAVSWLGFRGAFLAMLGVVGAALGLAARLPRRRLSDNLYTGLGFRQVFSRPGTPWLLVVVLASGLANQFLALFSMVYIFTTSTQAGIVAVLNIGFSLVLLGALVLYRRSQWRQEWWLVAGVGFIWLSYAISLTVGRGATDIIVVLMMRVGGLYLTAASGRQRYRVMMQGDVVWRTRLGLWMEVPFAVSRVLILAGALLVTRVGDTPFVALMLVSVLAMIALPILTGVAVARFEAVHGVSAGL</sequence>
<gene>
    <name evidence="2" type="ORF">C7B45_06375</name>
</gene>
<protein>
    <recommendedName>
        <fullName evidence="4">MFS transporter</fullName>
    </recommendedName>
</protein>
<dbReference type="Gene3D" id="1.20.1250.20">
    <property type="entry name" value="MFS general substrate transporter like domains"/>
    <property type="match status" value="1"/>
</dbReference>
<feature type="transmembrane region" description="Helical" evidence="1">
    <location>
        <begin position="307"/>
        <end position="325"/>
    </location>
</feature>
<feature type="transmembrane region" description="Helical" evidence="1">
    <location>
        <begin position="345"/>
        <end position="366"/>
    </location>
</feature>
<feature type="transmembrane region" description="Helical" evidence="1">
    <location>
        <begin position="251"/>
        <end position="272"/>
    </location>
</feature>
<reference evidence="2 3" key="1">
    <citation type="journal article" date="2014" name="BMC Genomics">
        <title>Comparison of environmental and isolate Sulfobacillus genomes reveals diverse carbon, sulfur, nitrogen, and hydrogen metabolisms.</title>
        <authorList>
            <person name="Justice N.B."/>
            <person name="Norman A."/>
            <person name="Brown C.T."/>
            <person name="Singh A."/>
            <person name="Thomas B.C."/>
            <person name="Banfield J.F."/>
        </authorList>
    </citation>
    <scope>NUCLEOTIDE SEQUENCE [LARGE SCALE GENOMIC DNA]</scope>
    <source>
        <strain evidence="2">AMDSBA3</strain>
    </source>
</reference>
<name>A0A2T2WJX5_9FIRM</name>
<feature type="transmembrane region" description="Helical" evidence="1">
    <location>
        <begin position="177"/>
        <end position="195"/>
    </location>
</feature>
<evidence type="ECO:0000313" key="3">
    <source>
        <dbReference type="Proteomes" id="UP000241848"/>
    </source>
</evidence>
<feature type="transmembrane region" description="Helical" evidence="1">
    <location>
        <begin position="281"/>
        <end position="301"/>
    </location>
</feature>
<dbReference type="AlphaFoldDB" id="A0A2T2WJX5"/>
<feature type="transmembrane region" description="Helical" evidence="1">
    <location>
        <begin position="84"/>
        <end position="103"/>
    </location>
</feature>
<organism evidence="2 3">
    <name type="scientific">Sulfobacillus acidophilus</name>
    <dbReference type="NCBI Taxonomy" id="53633"/>
    <lineage>
        <taxon>Bacteria</taxon>
        <taxon>Bacillati</taxon>
        <taxon>Bacillota</taxon>
        <taxon>Clostridia</taxon>
        <taxon>Eubacteriales</taxon>
        <taxon>Clostridiales Family XVII. Incertae Sedis</taxon>
        <taxon>Sulfobacillus</taxon>
    </lineage>
</organism>
<evidence type="ECO:0000256" key="1">
    <source>
        <dbReference type="SAM" id="Phobius"/>
    </source>
</evidence>
<feature type="transmembrane region" description="Helical" evidence="1">
    <location>
        <begin position="150"/>
        <end position="171"/>
    </location>
</feature>
<dbReference type="EMBL" id="PXYV01000015">
    <property type="protein sequence ID" value="PSR22548.1"/>
    <property type="molecule type" value="Genomic_DNA"/>
</dbReference>
<evidence type="ECO:0008006" key="4">
    <source>
        <dbReference type="Google" id="ProtNLM"/>
    </source>
</evidence>
<feature type="transmembrane region" description="Helical" evidence="1">
    <location>
        <begin position="372"/>
        <end position="396"/>
    </location>
</feature>
<feature type="transmembrane region" description="Helical" evidence="1">
    <location>
        <begin position="20"/>
        <end position="46"/>
    </location>
</feature>
<dbReference type="InterPro" id="IPR036259">
    <property type="entry name" value="MFS_trans_sf"/>
</dbReference>
<keyword evidence="1" id="KW-0472">Membrane</keyword>
<feature type="transmembrane region" description="Helical" evidence="1">
    <location>
        <begin position="221"/>
        <end position="245"/>
    </location>
</feature>